<dbReference type="PANTHER" id="PTHR42924">
    <property type="entry name" value="EXONUCLEASE"/>
    <property type="match status" value="1"/>
</dbReference>
<comment type="caution">
    <text evidence="2">The sequence shown here is derived from an EMBL/GenBank/DDBJ whole genome shotgun (WGS) entry which is preliminary data.</text>
</comment>
<dbReference type="CDD" id="cd07438">
    <property type="entry name" value="PHP_HisPPase_AMP"/>
    <property type="match status" value="1"/>
</dbReference>
<evidence type="ECO:0000313" key="2">
    <source>
        <dbReference type="EMBL" id="HIV08519.1"/>
    </source>
</evidence>
<dbReference type="InterPro" id="IPR016195">
    <property type="entry name" value="Pol/histidinol_Pase-like"/>
</dbReference>
<proteinExistence type="predicted"/>
<dbReference type="Gene3D" id="3.20.20.140">
    <property type="entry name" value="Metal-dependent hydrolases"/>
    <property type="match status" value="1"/>
</dbReference>
<dbReference type="InterPro" id="IPR004013">
    <property type="entry name" value="PHP_dom"/>
</dbReference>
<dbReference type="Proteomes" id="UP000886845">
    <property type="component" value="Unassembled WGS sequence"/>
</dbReference>
<dbReference type="PANTHER" id="PTHR42924:SF3">
    <property type="entry name" value="POLYMERASE_HISTIDINOL PHOSPHATASE N-TERMINAL DOMAIN-CONTAINING PROTEIN"/>
    <property type="match status" value="1"/>
</dbReference>
<organism evidence="2 3">
    <name type="scientific">Candidatus Spyradenecus faecavium</name>
    <dbReference type="NCBI Taxonomy" id="2840947"/>
    <lineage>
        <taxon>Bacteria</taxon>
        <taxon>Pseudomonadati</taxon>
        <taxon>Lentisphaerota</taxon>
        <taxon>Lentisphaeria</taxon>
        <taxon>Lentisphaerales</taxon>
        <taxon>Lentisphaeraceae</taxon>
        <taxon>Lentisphaeraceae incertae sedis</taxon>
        <taxon>Candidatus Spyradenecus</taxon>
    </lineage>
</organism>
<sequence length="275" mass="29313">MIDLHTHSTASDGSLSPRELARAGKAAGLDVMALTDHDCAKGVDDFLDECAAVGLVGVPGIELSAEVPQGQLHLVGLAFDPHDPALTAKFAALLDGRAARNRAILRAFQDNGLPLSWDEVRAFAGDELVSRVHFAQALVAKGLADDVKDAFARFLGKGALCYRDRFRYSPADCIAMVHAAGGVAVMAHPLSLEPDLAALEPKIADLRDLGLDAMECFYSTYDVETTVALLRIAKRLGLVPSVASDFHGAPKPNIFLGRLPVAPDTEARLRALLRL</sequence>
<reference evidence="2" key="2">
    <citation type="journal article" date="2021" name="PeerJ">
        <title>Extensive microbial diversity within the chicken gut microbiome revealed by metagenomics and culture.</title>
        <authorList>
            <person name="Gilroy R."/>
            <person name="Ravi A."/>
            <person name="Getino M."/>
            <person name="Pursley I."/>
            <person name="Horton D.L."/>
            <person name="Alikhan N.F."/>
            <person name="Baker D."/>
            <person name="Gharbi K."/>
            <person name="Hall N."/>
            <person name="Watson M."/>
            <person name="Adriaenssens E.M."/>
            <person name="Foster-Nyarko E."/>
            <person name="Jarju S."/>
            <person name="Secka A."/>
            <person name="Antonio M."/>
            <person name="Oren A."/>
            <person name="Chaudhuri R.R."/>
            <person name="La Ragione R."/>
            <person name="Hildebrand F."/>
            <person name="Pallen M.J."/>
        </authorList>
    </citation>
    <scope>NUCLEOTIDE SEQUENCE</scope>
    <source>
        <strain evidence="2">35461</strain>
    </source>
</reference>
<dbReference type="SUPFAM" id="SSF89550">
    <property type="entry name" value="PHP domain-like"/>
    <property type="match status" value="1"/>
</dbReference>
<dbReference type="GO" id="GO:0004534">
    <property type="term" value="F:5'-3' RNA exonuclease activity"/>
    <property type="evidence" value="ECO:0007669"/>
    <property type="project" value="TreeGrafter"/>
</dbReference>
<dbReference type="InterPro" id="IPR003141">
    <property type="entry name" value="Pol/His_phosphatase_N"/>
</dbReference>
<dbReference type="InterPro" id="IPR052018">
    <property type="entry name" value="PHP_domain"/>
</dbReference>
<dbReference type="SMART" id="SM00481">
    <property type="entry name" value="POLIIIAc"/>
    <property type="match status" value="1"/>
</dbReference>
<protein>
    <recommendedName>
        <fullName evidence="1">Polymerase/histidinol phosphatase N-terminal domain-containing protein</fullName>
    </recommendedName>
</protein>
<dbReference type="AlphaFoldDB" id="A0A9D1T2C1"/>
<evidence type="ECO:0000313" key="3">
    <source>
        <dbReference type="Proteomes" id="UP000886845"/>
    </source>
</evidence>
<dbReference type="GO" id="GO:0035312">
    <property type="term" value="F:5'-3' DNA exonuclease activity"/>
    <property type="evidence" value="ECO:0007669"/>
    <property type="project" value="TreeGrafter"/>
</dbReference>
<name>A0A9D1T2C1_9BACT</name>
<accession>A0A9D1T2C1</accession>
<dbReference type="EMBL" id="DVOR01000007">
    <property type="protein sequence ID" value="HIV08519.1"/>
    <property type="molecule type" value="Genomic_DNA"/>
</dbReference>
<feature type="domain" description="Polymerase/histidinol phosphatase N-terminal" evidence="1">
    <location>
        <begin position="2"/>
        <end position="67"/>
    </location>
</feature>
<evidence type="ECO:0000259" key="1">
    <source>
        <dbReference type="SMART" id="SM00481"/>
    </source>
</evidence>
<reference evidence="2" key="1">
    <citation type="submission" date="2020-10" db="EMBL/GenBank/DDBJ databases">
        <authorList>
            <person name="Gilroy R."/>
        </authorList>
    </citation>
    <scope>NUCLEOTIDE SEQUENCE</scope>
    <source>
        <strain evidence="2">35461</strain>
    </source>
</reference>
<dbReference type="Gene3D" id="1.10.150.650">
    <property type="match status" value="1"/>
</dbReference>
<gene>
    <name evidence="2" type="ORF">IAC79_00185</name>
</gene>
<dbReference type="Pfam" id="PF02811">
    <property type="entry name" value="PHP"/>
    <property type="match status" value="1"/>
</dbReference>